<dbReference type="AlphaFoldDB" id="A0A1H6U2M9"/>
<feature type="signal peptide" evidence="1">
    <location>
        <begin position="1"/>
        <end position="20"/>
    </location>
</feature>
<dbReference type="EMBL" id="FNXY01000003">
    <property type="protein sequence ID" value="SEI82670.1"/>
    <property type="molecule type" value="Genomic_DNA"/>
</dbReference>
<dbReference type="SUPFAM" id="SSF51695">
    <property type="entry name" value="PLC-like phosphodiesterases"/>
    <property type="match status" value="1"/>
</dbReference>
<name>A0A1H6U2M9_9BACT</name>
<accession>A0A1H6U2M9</accession>
<proteinExistence type="predicted"/>
<dbReference type="STRING" id="408657.SAMN04487995_2385"/>
<dbReference type="Proteomes" id="UP000199532">
    <property type="component" value="Unassembled WGS sequence"/>
</dbReference>
<reference evidence="2 3" key="1">
    <citation type="submission" date="2016-10" db="EMBL/GenBank/DDBJ databases">
        <authorList>
            <person name="de Groot N.N."/>
        </authorList>
    </citation>
    <scope>NUCLEOTIDE SEQUENCE [LARGE SCALE GENOMIC DNA]</scope>
    <source>
        <strain evidence="2 3">DSM 19938</strain>
    </source>
</reference>
<gene>
    <name evidence="2" type="ORF">SAMN04487995_2385</name>
</gene>
<dbReference type="OrthoDB" id="9794455at2"/>
<dbReference type="InterPro" id="IPR017946">
    <property type="entry name" value="PLC-like_Pdiesterase_TIM-brl"/>
</dbReference>
<keyword evidence="1" id="KW-0732">Signal</keyword>
<organism evidence="2 3">
    <name type="scientific">Dyadobacter koreensis</name>
    <dbReference type="NCBI Taxonomy" id="408657"/>
    <lineage>
        <taxon>Bacteria</taxon>
        <taxon>Pseudomonadati</taxon>
        <taxon>Bacteroidota</taxon>
        <taxon>Cytophagia</taxon>
        <taxon>Cytophagales</taxon>
        <taxon>Spirosomataceae</taxon>
        <taxon>Dyadobacter</taxon>
    </lineage>
</organism>
<dbReference type="RefSeq" id="WP_090335353.1">
    <property type="nucleotide sequence ID" value="NZ_FNXY01000003.1"/>
</dbReference>
<evidence type="ECO:0000313" key="3">
    <source>
        <dbReference type="Proteomes" id="UP000199532"/>
    </source>
</evidence>
<dbReference type="GO" id="GO:0006629">
    <property type="term" value="P:lipid metabolic process"/>
    <property type="evidence" value="ECO:0007669"/>
    <property type="project" value="InterPro"/>
</dbReference>
<evidence type="ECO:0000313" key="2">
    <source>
        <dbReference type="EMBL" id="SEI82670.1"/>
    </source>
</evidence>
<keyword evidence="3" id="KW-1185">Reference proteome</keyword>
<sequence length="261" mass="29649">MKCALISPIVFSIFIHSTLAQTVDSYSTAQAHSHNDSRQLRPFIEAYDQQFGSIETDVFLKNGTLYAVNHEVDANADRTLAKLYLQPISQQLEKNNGMIYVQNDVYLQLVFDLITPASETMPLLVKELEKFKNLTEPDCTVKIVITGQIPAPELFDKYPDYIKFEGSPDINYTPEQLERVALIGQSLQKYTGWNGEGPLPKNDKKSISKVIQKAHELGKKIRFRDAPDNINTWKTMMALQVDYLDTGKVIQMGDYLRTAPR</sequence>
<evidence type="ECO:0000256" key="1">
    <source>
        <dbReference type="SAM" id="SignalP"/>
    </source>
</evidence>
<protein>
    <submittedName>
        <fullName evidence="2">Alkaline phosphatase</fullName>
    </submittedName>
</protein>
<feature type="chain" id="PRO_5011451294" evidence="1">
    <location>
        <begin position="21"/>
        <end position="261"/>
    </location>
</feature>
<dbReference type="GO" id="GO:0008081">
    <property type="term" value="F:phosphoric diester hydrolase activity"/>
    <property type="evidence" value="ECO:0007669"/>
    <property type="project" value="InterPro"/>
</dbReference>